<dbReference type="EMBL" id="BAVZ01000002">
    <property type="protein sequence ID" value="GAF07066.1"/>
    <property type="molecule type" value="Genomic_DNA"/>
</dbReference>
<dbReference type="GO" id="GO:0042956">
    <property type="term" value="P:maltodextrin transmembrane transport"/>
    <property type="evidence" value="ECO:0007669"/>
    <property type="project" value="TreeGrafter"/>
</dbReference>
<evidence type="ECO:0000256" key="1">
    <source>
        <dbReference type="ARBA" id="ARBA00008520"/>
    </source>
</evidence>
<evidence type="ECO:0000256" key="3">
    <source>
        <dbReference type="ARBA" id="ARBA00022729"/>
    </source>
</evidence>
<sequence length="423" mass="47769">MKRKKYMFLFGVLLLSLTSLSPGLNQTPSDYTKEQRRPALYPLPSSQRNPDDHLPIRIMVNLNSYEFEELLKYNNDYMKETGNLVEMTNVPNADAYHIFNSSLAVGEAPDIMVMNSTWVRSFATQGYLLPVESYQSTASGREAVRALLQPLTWNGYQWGTPMDMDPYVLSWHTDSLKAMGIEDLPQGSKAWKELLAKQETRKDKKLIAMNTEDAFALAALTVAMDGNPLHLSEEDMDLLTKARPAFDFSPKGSMNDLTSGTVGNIPLEVLPISKAVTLDGVYRDRSKELQMPESYYASNPFLLRSRSFAVTAQSTHPKRAAEWVAYMNDPALQLKWFKHTGKLPALTANYLGDVVNDTQEIPVRLNELLHSGVDIDIKVDNEIQGKWDLYNKAAKLWLSGINTAQQYKQMVEAVQKEKDKSIK</sequence>
<evidence type="ECO:0000256" key="5">
    <source>
        <dbReference type="SAM" id="SignalP"/>
    </source>
</evidence>
<protein>
    <submittedName>
        <fullName evidence="6">Uncharacterized protein</fullName>
    </submittedName>
</protein>
<dbReference type="OrthoDB" id="2585476at2"/>
<dbReference type="InterPro" id="IPR006059">
    <property type="entry name" value="SBP"/>
</dbReference>
<dbReference type="PANTHER" id="PTHR30061:SF50">
    <property type="entry name" value="MALTOSE_MALTODEXTRIN-BINDING PERIPLASMIC PROTEIN"/>
    <property type="match status" value="1"/>
</dbReference>
<dbReference type="GO" id="GO:0015768">
    <property type="term" value="P:maltose transport"/>
    <property type="evidence" value="ECO:0007669"/>
    <property type="project" value="TreeGrafter"/>
</dbReference>
<comment type="similarity">
    <text evidence="1">Belongs to the bacterial solute-binding protein 1 family.</text>
</comment>
<dbReference type="PANTHER" id="PTHR30061">
    <property type="entry name" value="MALTOSE-BINDING PERIPLASMIC PROTEIN"/>
    <property type="match status" value="1"/>
</dbReference>
<dbReference type="AlphaFoldDB" id="W7YR68"/>
<keyword evidence="7" id="KW-1185">Reference proteome</keyword>
<organism evidence="6 7">
    <name type="scientific">Paenibacillus pini JCM 16418</name>
    <dbReference type="NCBI Taxonomy" id="1236976"/>
    <lineage>
        <taxon>Bacteria</taxon>
        <taxon>Bacillati</taxon>
        <taxon>Bacillota</taxon>
        <taxon>Bacilli</taxon>
        <taxon>Bacillales</taxon>
        <taxon>Paenibacillaceae</taxon>
        <taxon>Paenibacillus</taxon>
    </lineage>
</organism>
<dbReference type="GO" id="GO:1901982">
    <property type="term" value="F:maltose binding"/>
    <property type="evidence" value="ECO:0007669"/>
    <property type="project" value="TreeGrafter"/>
</dbReference>
<dbReference type="eggNOG" id="COG2182">
    <property type="taxonomic scope" value="Bacteria"/>
</dbReference>
<feature type="signal peptide" evidence="5">
    <location>
        <begin position="1"/>
        <end position="21"/>
    </location>
</feature>
<reference evidence="6 7" key="1">
    <citation type="journal article" date="2014" name="Genome Announc.">
        <title>Draft Genome Sequence of Paenibacillus pini JCM 16418T, Isolated from the Rhizosphere of Pine Tree.</title>
        <authorList>
            <person name="Yuki M."/>
            <person name="Oshima K."/>
            <person name="Suda W."/>
            <person name="Oshida Y."/>
            <person name="Kitamura K."/>
            <person name="Iida Y."/>
            <person name="Hattori M."/>
            <person name="Ohkuma M."/>
        </authorList>
    </citation>
    <scope>NUCLEOTIDE SEQUENCE [LARGE SCALE GENOMIC DNA]</scope>
    <source>
        <strain evidence="6 7">JCM 16418</strain>
    </source>
</reference>
<dbReference type="STRING" id="1236976.JCM16418_1054"/>
<dbReference type="Proteomes" id="UP000019364">
    <property type="component" value="Unassembled WGS sequence"/>
</dbReference>
<keyword evidence="3 5" id="KW-0732">Signal</keyword>
<feature type="region of interest" description="Disordered" evidence="4">
    <location>
        <begin position="26"/>
        <end position="48"/>
    </location>
</feature>
<evidence type="ECO:0000313" key="7">
    <source>
        <dbReference type="Proteomes" id="UP000019364"/>
    </source>
</evidence>
<accession>W7YR68</accession>
<name>W7YR68_9BACL</name>
<dbReference type="GO" id="GO:0055052">
    <property type="term" value="C:ATP-binding cassette (ABC) transporter complex, substrate-binding subunit-containing"/>
    <property type="evidence" value="ECO:0007669"/>
    <property type="project" value="TreeGrafter"/>
</dbReference>
<evidence type="ECO:0000313" key="6">
    <source>
        <dbReference type="EMBL" id="GAF07066.1"/>
    </source>
</evidence>
<proteinExistence type="inferred from homology"/>
<feature type="chain" id="PRO_5038718266" evidence="5">
    <location>
        <begin position="22"/>
        <end position="423"/>
    </location>
</feature>
<dbReference type="Pfam" id="PF13416">
    <property type="entry name" value="SBP_bac_8"/>
    <property type="match status" value="1"/>
</dbReference>
<dbReference type="SUPFAM" id="SSF53850">
    <property type="entry name" value="Periplasmic binding protein-like II"/>
    <property type="match status" value="1"/>
</dbReference>
<keyword evidence="2" id="KW-0813">Transport</keyword>
<evidence type="ECO:0000256" key="2">
    <source>
        <dbReference type="ARBA" id="ARBA00022448"/>
    </source>
</evidence>
<dbReference type="RefSeq" id="WP_036646673.1">
    <property type="nucleotide sequence ID" value="NZ_BAVZ01000002.1"/>
</dbReference>
<evidence type="ECO:0000256" key="4">
    <source>
        <dbReference type="SAM" id="MobiDB-lite"/>
    </source>
</evidence>
<dbReference type="Gene3D" id="3.40.190.10">
    <property type="entry name" value="Periplasmic binding protein-like II"/>
    <property type="match status" value="3"/>
</dbReference>
<comment type="caution">
    <text evidence="6">The sequence shown here is derived from an EMBL/GenBank/DDBJ whole genome shotgun (WGS) entry which is preliminary data.</text>
</comment>
<gene>
    <name evidence="6" type="ORF">JCM16418_1054</name>
</gene>